<evidence type="ECO:0000256" key="4">
    <source>
        <dbReference type="ARBA" id="ARBA00022679"/>
    </source>
</evidence>
<feature type="transmembrane region" description="Helical" evidence="18">
    <location>
        <begin position="309"/>
        <end position="332"/>
    </location>
</feature>
<keyword evidence="19" id="KW-0132">Cell division</keyword>
<keyword evidence="4" id="KW-0808">Transferase</keyword>
<dbReference type="GO" id="GO:0009252">
    <property type="term" value="P:peptidoglycan biosynthetic process"/>
    <property type="evidence" value="ECO:0007669"/>
    <property type="project" value="UniProtKB-KW"/>
</dbReference>
<dbReference type="PROSITE" id="PS00428">
    <property type="entry name" value="FTSW_RODA_SPOVE"/>
    <property type="match status" value="1"/>
</dbReference>
<evidence type="ECO:0000256" key="7">
    <source>
        <dbReference type="ARBA" id="ARBA00022984"/>
    </source>
</evidence>
<evidence type="ECO:0000256" key="2">
    <source>
        <dbReference type="ARBA" id="ARBA00004752"/>
    </source>
</evidence>
<dbReference type="GO" id="GO:0032153">
    <property type="term" value="C:cell division site"/>
    <property type="evidence" value="ECO:0007669"/>
    <property type="project" value="TreeGrafter"/>
</dbReference>
<evidence type="ECO:0000256" key="1">
    <source>
        <dbReference type="ARBA" id="ARBA00004141"/>
    </source>
</evidence>
<dbReference type="GO" id="GO:0051301">
    <property type="term" value="P:cell division"/>
    <property type="evidence" value="ECO:0007669"/>
    <property type="project" value="UniProtKB-KW"/>
</dbReference>
<comment type="subcellular location">
    <subcellularLocation>
        <location evidence="1">Membrane</location>
        <topology evidence="1">Multi-pass membrane protein</topology>
    </subcellularLocation>
</comment>
<dbReference type="GO" id="GO:0008360">
    <property type="term" value="P:regulation of cell shape"/>
    <property type="evidence" value="ECO:0007669"/>
    <property type="project" value="UniProtKB-KW"/>
</dbReference>
<dbReference type="AlphaFoldDB" id="S5DQL9"/>
<feature type="transmembrane region" description="Helical" evidence="18">
    <location>
        <begin position="189"/>
        <end position="205"/>
    </location>
</feature>
<feature type="transmembrane region" description="Helical" evidence="18">
    <location>
        <begin position="47"/>
        <end position="64"/>
    </location>
</feature>
<dbReference type="PANTHER" id="PTHR30474">
    <property type="entry name" value="CELL CYCLE PROTEIN"/>
    <property type="match status" value="1"/>
</dbReference>
<dbReference type="GO" id="GO:0005886">
    <property type="term" value="C:plasma membrane"/>
    <property type="evidence" value="ECO:0007669"/>
    <property type="project" value="TreeGrafter"/>
</dbReference>
<feature type="transmembrane region" description="Helical" evidence="18">
    <location>
        <begin position="276"/>
        <end position="297"/>
    </location>
</feature>
<dbReference type="EMBL" id="KC811124">
    <property type="protein sequence ID" value="AGQ19180.1"/>
    <property type="molecule type" value="Genomic_DNA"/>
</dbReference>
<accession>S5DQL9</accession>
<dbReference type="Pfam" id="PF01098">
    <property type="entry name" value="FTSW_RODA_SPOVE"/>
    <property type="match status" value="1"/>
</dbReference>
<keyword evidence="8 18" id="KW-1133">Transmembrane helix</keyword>
<comment type="similarity">
    <text evidence="12">Belongs to the SEDS family. FtsW subfamily.</text>
</comment>
<dbReference type="GO" id="GO:0015648">
    <property type="term" value="F:lipid-linked peptidoglycan transporter activity"/>
    <property type="evidence" value="ECO:0007669"/>
    <property type="project" value="TreeGrafter"/>
</dbReference>
<organism evidence="19">
    <name type="scientific">Candidatus Actinomarina minuta</name>
    <dbReference type="NCBI Taxonomy" id="1389454"/>
    <lineage>
        <taxon>Bacteria</taxon>
        <taxon>Bacillati</taxon>
        <taxon>Actinomycetota</taxon>
        <taxon>Actinomycetes</taxon>
        <taxon>Candidatus Actinomarinidae</taxon>
        <taxon>Candidatus Actinomarinales</taxon>
        <taxon>Candidatus Actinomarineae</taxon>
        <taxon>Candidatus Actinomarinaceae</taxon>
        <taxon>Candidatus Actinomarina</taxon>
    </lineage>
</organism>
<keyword evidence="19" id="KW-0131">Cell cycle</keyword>
<feature type="transmembrane region" description="Helical" evidence="18">
    <location>
        <begin position="142"/>
        <end position="159"/>
    </location>
</feature>
<feature type="transmembrane region" description="Helical" evidence="18">
    <location>
        <begin position="76"/>
        <end position="97"/>
    </location>
</feature>
<comment type="catalytic activity">
    <reaction evidence="16">
        <text>[GlcNAc-(1-&gt;4)-Mur2Ac(oyl-L-Ala-gamma-D-Glu-L-Lys-D-Ala-D-Ala)](n)-di-trans,octa-cis-undecaprenyl diphosphate + beta-D-GlcNAc-(1-&gt;4)-Mur2Ac(oyl-L-Ala-gamma-D-Glu-L-Lys-D-Ala-D-Ala)-di-trans,octa-cis-undecaprenyl diphosphate = [GlcNAc-(1-&gt;4)-Mur2Ac(oyl-L-Ala-gamma-D-Glu-L-Lys-D-Ala-D-Ala)](n+1)-di-trans,octa-cis-undecaprenyl diphosphate + di-trans,octa-cis-undecaprenyl diphosphate + H(+)</text>
        <dbReference type="Rhea" id="RHEA:23708"/>
        <dbReference type="Rhea" id="RHEA-COMP:9602"/>
        <dbReference type="Rhea" id="RHEA-COMP:9603"/>
        <dbReference type="ChEBI" id="CHEBI:15378"/>
        <dbReference type="ChEBI" id="CHEBI:58405"/>
        <dbReference type="ChEBI" id="CHEBI:60033"/>
        <dbReference type="ChEBI" id="CHEBI:78435"/>
        <dbReference type="EC" id="2.4.99.28"/>
    </reaction>
</comment>
<dbReference type="GO" id="GO:0008955">
    <property type="term" value="F:peptidoglycan glycosyltransferase activity"/>
    <property type="evidence" value="ECO:0007669"/>
    <property type="project" value="UniProtKB-EC"/>
</dbReference>
<evidence type="ECO:0000256" key="8">
    <source>
        <dbReference type="ARBA" id="ARBA00022989"/>
    </source>
</evidence>
<feature type="transmembrane region" description="Helical" evidence="18">
    <location>
        <begin position="338"/>
        <end position="360"/>
    </location>
</feature>
<comment type="pathway">
    <text evidence="2">Cell wall biogenesis; peptidoglycan biosynthesis.</text>
</comment>
<dbReference type="InterPro" id="IPR001182">
    <property type="entry name" value="FtsW/RodA"/>
</dbReference>
<reference evidence="19" key="1">
    <citation type="journal article" date="2013" name="Sci. Rep.">
        <title>Metagenomics uncovers a new group of low GC and ultra-small marine Actinobacteria.</title>
        <authorList>
            <person name="Ghai R."/>
            <person name="Mizuno C.M."/>
            <person name="Picazo A."/>
            <person name="Camacho A."/>
            <person name="Rodriguez-Valera F."/>
        </authorList>
    </citation>
    <scope>NUCLEOTIDE SEQUENCE</scope>
</reference>
<sequence length="368" mass="40808">MMVNISNTFFKKLNLYAVTFLVTFGLLLQISASSVQGLNQFGDNFYFIKRHLASLVIGIVIFNLGKSLSYKFILKFSNVLIVGITISLFLVLAYGVVRGGSRRWIDLGPVLFQPSEYAKPIIILWVAYKLSELKDDTPQRHYLQRAILLPLACCFLIYLEPDYGTTLTILGIFFIQIVFSDIKIRYPAIFLSLSVFPLYLFANASDYRRERIETFLTGKCQEGIDLLGDCFQLNQSWIALSSGGLTGLGPGTSRARWGMLPNAYTDFIVSITGEEYGFIGVVVLTAVFFILIISFYGMAITTKDSFKKLILAGMATWVGIQTILNLGGAVGLLPITGIVLPFISYGGTAMVSIFIGLSFAHNETLNNE</sequence>
<evidence type="ECO:0000256" key="6">
    <source>
        <dbReference type="ARBA" id="ARBA00022960"/>
    </source>
</evidence>
<evidence type="ECO:0000256" key="9">
    <source>
        <dbReference type="ARBA" id="ARBA00023136"/>
    </source>
</evidence>
<dbReference type="InterPro" id="IPR018365">
    <property type="entry name" value="Cell_cycle_FtsW-rel_CS"/>
</dbReference>
<feature type="transmembrane region" description="Helical" evidence="18">
    <location>
        <begin position="165"/>
        <end position="182"/>
    </location>
</feature>
<evidence type="ECO:0000256" key="5">
    <source>
        <dbReference type="ARBA" id="ARBA00022692"/>
    </source>
</evidence>
<proteinExistence type="inferred from homology"/>
<evidence type="ECO:0000256" key="13">
    <source>
        <dbReference type="ARBA" id="ARBA00041185"/>
    </source>
</evidence>
<evidence type="ECO:0000256" key="11">
    <source>
        <dbReference type="ARBA" id="ARBA00033270"/>
    </source>
</evidence>
<comment type="function">
    <text evidence="17">Peptidoglycan polymerase that is essential for cell division.</text>
</comment>
<dbReference type="PANTHER" id="PTHR30474:SF2">
    <property type="entry name" value="PEPTIDOGLYCAN GLYCOSYLTRANSFERASE FTSW-RELATED"/>
    <property type="match status" value="1"/>
</dbReference>
<keyword evidence="7" id="KW-0573">Peptidoglycan synthesis</keyword>
<keyword evidence="5 18" id="KW-0812">Transmembrane</keyword>
<evidence type="ECO:0000256" key="15">
    <source>
        <dbReference type="ARBA" id="ARBA00044770"/>
    </source>
</evidence>
<keyword evidence="6" id="KW-0133">Cell shape</keyword>
<protein>
    <recommendedName>
        <fullName evidence="13">Probable peptidoglycan glycosyltransferase FtsW</fullName>
        <ecNumber evidence="15">2.4.99.28</ecNumber>
    </recommendedName>
    <alternativeName>
        <fullName evidence="14">Cell division protein FtsW</fullName>
    </alternativeName>
    <alternativeName>
        <fullName evidence="11">Cell wall polymerase</fullName>
    </alternativeName>
    <alternativeName>
        <fullName evidence="10">Peptidoglycan polymerase</fullName>
    </alternativeName>
</protein>
<evidence type="ECO:0000313" key="19">
    <source>
        <dbReference type="EMBL" id="AGQ19180.1"/>
    </source>
</evidence>
<keyword evidence="3" id="KW-0328">Glycosyltransferase</keyword>
<evidence type="ECO:0000256" key="12">
    <source>
        <dbReference type="ARBA" id="ARBA00038053"/>
    </source>
</evidence>
<evidence type="ECO:0000256" key="18">
    <source>
        <dbReference type="SAM" id="Phobius"/>
    </source>
</evidence>
<evidence type="ECO:0000256" key="16">
    <source>
        <dbReference type="ARBA" id="ARBA00049902"/>
    </source>
</evidence>
<evidence type="ECO:0000256" key="17">
    <source>
        <dbReference type="ARBA" id="ARBA00049966"/>
    </source>
</evidence>
<evidence type="ECO:0000256" key="3">
    <source>
        <dbReference type="ARBA" id="ARBA00022676"/>
    </source>
</evidence>
<evidence type="ECO:0000256" key="14">
    <source>
        <dbReference type="ARBA" id="ARBA00041418"/>
    </source>
</evidence>
<evidence type="ECO:0000256" key="10">
    <source>
        <dbReference type="ARBA" id="ARBA00032370"/>
    </source>
</evidence>
<keyword evidence="9 18" id="KW-0472">Membrane</keyword>
<name>S5DQL9_9ACTN</name>
<dbReference type="EC" id="2.4.99.28" evidence="15"/>